<organism evidence="1 2">
    <name type="scientific">Rhizobium dioscoreae</name>
    <dbReference type="NCBI Taxonomy" id="2653122"/>
    <lineage>
        <taxon>Bacteria</taxon>
        <taxon>Pseudomonadati</taxon>
        <taxon>Pseudomonadota</taxon>
        <taxon>Alphaproteobacteria</taxon>
        <taxon>Hyphomicrobiales</taxon>
        <taxon>Rhizobiaceae</taxon>
        <taxon>Rhizobium/Agrobacterium group</taxon>
        <taxon>Rhizobium</taxon>
    </lineage>
</organism>
<dbReference type="SUPFAM" id="SSF53335">
    <property type="entry name" value="S-adenosyl-L-methionine-dependent methyltransferases"/>
    <property type="match status" value="1"/>
</dbReference>
<protein>
    <recommendedName>
        <fullName evidence="3">Methyltransferase</fullName>
    </recommendedName>
</protein>
<dbReference type="Proteomes" id="UP000390335">
    <property type="component" value="Unassembled WGS sequence"/>
</dbReference>
<proteinExistence type="predicted"/>
<dbReference type="Pfam" id="PF13489">
    <property type="entry name" value="Methyltransf_23"/>
    <property type="match status" value="1"/>
</dbReference>
<dbReference type="InterPro" id="IPR029063">
    <property type="entry name" value="SAM-dependent_MTases_sf"/>
</dbReference>
<keyword evidence="2" id="KW-1185">Reference proteome</keyword>
<comment type="caution">
    <text evidence="1">The sequence shown here is derived from an EMBL/GenBank/DDBJ whole genome shotgun (WGS) entry which is preliminary data.</text>
</comment>
<sequence length="229" mass="25984">MMTSAATTYATWHKEPQGDAAMAESHSPYWRHFIETVPERDFSSKTVLDFGCNRGGFLRLLYAMRPFRRGVGIDIASESVAAAVEAAGNMPLQFHVTTDLAPFADSFDVAFSYEVIYLLPQLREHAEGMFQAMRNGGVYYAVTGCHNEMPLWPKWLELIGNNSNAPMQDRSPQDYIEAFTAAGFDVSVRRFGYDGFVRATKDRKYYPSILDALSYPAEYKLLFRLEKRI</sequence>
<accession>A0ABQ0YY36</accession>
<dbReference type="Gene3D" id="3.40.50.150">
    <property type="entry name" value="Vaccinia Virus protein VP39"/>
    <property type="match status" value="1"/>
</dbReference>
<evidence type="ECO:0008006" key="3">
    <source>
        <dbReference type="Google" id="ProtNLM"/>
    </source>
</evidence>
<gene>
    <name evidence="1" type="ORF">RsS93_08100</name>
</gene>
<dbReference type="EMBL" id="BLAJ01000001">
    <property type="protein sequence ID" value="GES48196.1"/>
    <property type="molecule type" value="Genomic_DNA"/>
</dbReference>
<reference evidence="1 2" key="1">
    <citation type="journal article" date="2020" name="Genome Biol. Evol.">
        <title>Rhizobium dioscoreae sp. nov., a plant growth-promoting bacterium isolated from yam (Dioscorea species).</title>
        <authorList>
            <person name="Ouyabe M."/>
            <person name="Tanaka N."/>
            <person name="Shiwa Y."/>
            <person name="Fujita N."/>
            <person name="Kikuno H."/>
            <person name="Babil P."/>
            <person name="Shiwachi H."/>
        </authorList>
    </citation>
    <scope>NUCLEOTIDE SEQUENCE [LARGE SCALE GENOMIC DNA]</scope>
    <source>
        <strain evidence="1 2">S-93</strain>
    </source>
</reference>
<name>A0ABQ0YY36_9HYPH</name>
<evidence type="ECO:0000313" key="1">
    <source>
        <dbReference type="EMBL" id="GES48196.1"/>
    </source>
</evidence>
<evidence type="ECO:0000313" key="2">
    <source>
        <dbReference type="Proteomes" id="UP000390335"/>
    </source>
</evidence>